<protein>
    <recommendedName>
        <fullName evidence="4">Lipoprotein</fullName>
    </recommendedName>
</protein>
<dbReference type="Proteomes" id="UP000656881">
    <property type="component" value="Unassembled WGS sequence"/>
</dbReference>
<sequence length="318" mass="35590">MELKWGTRRARWAAVVVVAVVALVGCGSEQGESGREGGVPRGSGVPEVDDEKDLPELPLDRYEFSTRDSEREQQAADRFTQRCMKSHGFLDFPRQWREHDITMSNRLIAVAISTTLYGSLDLDGARRRGYGVERDALEKYEKEHAGKGRLVTPDEYEVLRGEGAGRKVPEGGCAQAGARRVRADVKDETLLMRYVAGRRTALDKAVAKDPRMRRALDEWADCVADKGFKRYASPEAAFRDKAWGRGQEGDTKRTRRERDTAVADIECKREHNTAGVWWAVAAEGQRRDISRHRSAYEAVRADQERVRATVRGVLGGGA</sequence>
<comment type="caution">
    <text evidence="2">The sequence shown here is derived from an EMBL/GenBank/DDBJ whole genome shotgun (WGS) entry which is preliminary data.</text>
</comment>
<keyword evidence="3" id="KW-1185">Reference proteome</keyword>
<feature type="region of interest" description="Disordered" evidence="1">
    <location>
        <begin position="29"/>
        <end position="52"/>
    </location>
</feature>
<dbReference type="RefSeq" id="WP_189172465.1">
    <property type="nucleotide sequence ID" value="NZ_BMNG01000001.1"/>
</dbReference>
<evidence type="ECO:0000313" key="2">
    <source>
        <dbReference type="EMBL" id="GGO33844.1"/>
    </source>
</evidence>
<reference evidence="3" key="1">
    <citation type="journal article" date="2019" name="Int. J. Syst. Evol. Microbiol.">
        <title>The Global Catalogue of Microorganisms (GCM) 10K type strain sequencing project: providing services to taxonomists for standard genome sequencing and annotation.</title>
        <authorList>
            <consortium name="The Broad Institute Genomics Platform"/>
            <consortium name="The Broad Institute Genome Sequencing Center for Infectious Disease"/>
            <person name="Wu L."/>
            <person name="Ma J."/>
        </authorList>
    </citation>
    <scope>NUCLEOTIDE SEQUENCE [LARGE SCALE GENOMIC DNA]</scope>
    <source>
        <strain evidence="3">CGMCC 4.7349</strain>
    </source>
</reference>
<dbReference type="PROSITE" id="PS51257">
    <property type="entry name" value="PROKAR_LIPOPROTEIN"/>
    <property type="match status" value="1"/>
</dbReference>
<proteinExistence type="predicted"/>
<name>A0ABQ2LHJ8_9ACTN</name>
<organism evidence="2 3">
    <name type="scientific">Streptomyces lasiicapitis</name>
    <dbReference type="NCBI Taxonomy" id="1923961"/>
    <lineage>
        <taxon>Bacteria</taxon>
        <taxon>Bacillati</taxon>
        <taxon>Actinomycetota</taxon>
        <taxon>Actinomycetes</taxon>
        <taxon>Kitasatosporales</taxon>
        <taxon>Streptomycetaceae</taxon>
        <taxon>Streptomyces</taxon>
    </lineage>
</organism>
<evidence type="ECO:0000256" key="1">
    <source>
        <dbReference type="SAM" id="MobiDB-lite"/>
    </source>
</evidence>
<gene>
    <name evidence="2" type="ORF">GCM10012286_01940</name>
</gene>
<evidence type="ECO:0000313" key="3">
    <source>
        <dbReference type="Proteomes" id="UP000656881"/>
    </source>
</evidence>
<accession>A0ABQ2LHJ8</accession>
<dbReference type="EMBL" id="BMNG01000001">
    <property type="protein sequence ID" value="GGO33844.1"/>
    <property type="molecule type" value="Genomic_DNA"/>
</dbReference>
<evidence type="ECO:0008006" key="4">
    <source>
        <dbReference type="Google" id="ProtNLM"/>
    </source>
</evidence>